<feature type="compositionally biased region" description="Polar residues" evidence="1">
    <location>
        <begin position="75"/>
        <end position="89"/>
    </location>
</feature>
<sequence>MSRSQADGRVERHGSKRRRINTVRQPDDDNETSSSGLGSDSDSDSEAPPRTALTRTNGVRANDAEDTSSSGSSSEDNTLADQPSTPPLDTSNTTRPLPLPPNTDIHNRLTSFFSRLAEQRAKPDTATDEVIEEGSSDSGYEDDEESKHYVELDLALGVLSEDPDGEVKVPRGQEEGALSDGAEDGQEDEEGGRTNVLRNLRSVADGGGSKLRHGGKKRAIEEVG</sequence>
<feature type="compositionally biased region" description="Basic and acidic residues" evidence="1">
    <location>
        <begin position="165"/>
        <end position="174"/>
    </location>
</feature>
<gene>
    <name evidence="2" type="ORF">LTR24_008657</name>
</gene>
<evidence type="ECO:0000313" key="2">
    <source>
        <dbReference type="EMBL" id="KAK5080154.1"/>
    </source>
</evidence>
<accession>A0ABR0JZF3</accession>
<reference evidence="2 3" key="1">
    <citation type="submission" date="2023-08" db="EMBL/GenBank/DDBJ databases">
        <title>Black Yeasts Isolated from many extreme environments.</title>
        <authorList>
            <person name="Coleine C."/>
            <person name="Stajich J.E."/>
            <person name="Selbmann L."/>
        </authorList>
    </citation>
    <scope>NUCLEOTIDE SEQUENCE [LARGE SCALE GENOMIC DNA]</scope>
    <source>
        <strain evidence="2 3">CCFEE 5885</strain>
    </source>
</reference>
<dbReference type="EMBL" id="JAVRRG010000156">
    <property type="protein sequence ID" value="KAK5080154.1"/>
    <property type="molecule type" value="Genomic_DNA"/>
</dbReference>
<organism evidence="2 3">
    <name type="scientific">Lithohypha guttulata</name>
    <dbReference type="NCBI Taxonomy" id="1690604"/>
    <lineage>
        <taxon>Eukaryota</taxon>
        <taxon>Fungi</taxon>
        <taxon>Dikarya</taxon>
        <taxon>Ascomycota</taxon>
        <taxon>Pezizomycotina</taxon>
        <taxon>Eurotiomycetes</taxon>
        <taxon>Chaetothyriomycetidae</taxon>
        <taxon>Chaetothyriales</taxon>
        <taxon>Trichomeriaceae</taxon>
        <taxon>Lithohypha</taxon>
    </lineage>
</organism>
<protein>
    <submittedName>
        <fullName evidence="2">Uncharacterized protein</fullName>
    </submittedName>
</protein>
<feature type="compositionally biased region" description="Basic and acidic residues" evidence="1">
    <location>
        <begin position="1"/>
        <end position="13"/>
    </location>
</feature>
<dbReference type="Proteomes" id="UP001345013">
    <property type="component" value="Unassembled WGS sequence"/>
</dbReference>
<proteinExistence type="predicted"/>
<comment type="caution">
    <text evidence="2">The sequence shown here is derived from an EMBL/GenBank/DDBJ whole genome shotgun (WGS) entry which is preliminary data.</text>
</comment>
<evidence type="ECO:0000256" key="1">
    <source>
        <dbReference type="SAM" id="MobiDB-lite"/>
    </source>
</evidence>
<feature type="compositionally biased region" description="Acidic residues" evidence="1">
    <location>
        <begin position="181"/>
        <end position="190"/>
    </location>
</feature>
<name>A0ABR0JZF3_9EURO</name>
<feature type="compositionally biased region" description="Acidic residues" evidence="1">
    <location>
        <begin position="126"/>
        <end position="144"/>
    </location>
</feature>
<evidence type="ECO:0000313" key="3">
    <source>
        <dbReference type="Proteomes" id="UP001345013"/>
    </source>
</evidence>
<dbReference type="InterPro" id="IPR027921">
    <property type="entry name" value="NOPCHAP1"/>
</dbReference>
<feature type="region of interest" description="Disordered" evidence="1">
    <location>
        <begin position="1"/>
        <end position="224"/>
    </location>
</feature>
<dbReference type="Pfam" id="PF15370">
    <property type="entry name" value="NOPCHAP1"/>
    <property type="match status" value="1"/>
</dbReference>
<keyword evidence="3" id="KW-1185">Reference proteome</keyword>